<feature type="region of interest" description="Disordered" evidence="1">
    <location>
        <begin position="1"/>
        <end position="20"/>
    </location>
</feature>
<gene>
    <name evidence="2" type="ORF">XFF6991_450038</name>
</gene>
<dbReference type="Proteomes" id="UP000234345">
    <property type="component" value="Unassembled WGS sequence"/>
</dbReference>
<dbReference type="EMBL" id="OCZC01000072">
    <property type="protein sequence ID" value="SOO25362.1"/>
    <property type="molecule type" value="Genomic_DNA"/>
</dbReference>
<comment type="caution">
    <text evidence="2">The sequence shown here is derived from an EMBL/GenBank/DDBJ whole genome shotgun (WGS) entry which is preliminary data.</text>
</comment>
<evidence type="ECO:0000313" key="2">
    <source>
        <dbReference type="EMBL" id="SOO25362.1"/>
    </source>
</evidence>
<dbReference type="RefSeq" id="WP_099801468.1">
    <property type="nucleotide sequence ID" value="NZ_OCZC01000072.1"/>
</dbReference>
<organism evidence="2 3">
    <name type="scientific">Xanthomonas campestris pv. phaseoli</name>
    <dbReference type="NCBI Taxonomy" id="317013"/>
    <lineage>
        <taxon>Bacteria</taxon>
        <taxon>Pseudomonadati</taxon>
        <taxon>Pseudomonadota</taxon>
        <taxon>Gammaproteobacteria</taxon>
        <taxon>Lysobacterales</taxon>
        <taxon>Lysobacteraceae</taxon>
        <taxon>Xanthomonas</taxon>
    </lineage>
</organism>
<protein>
    <submittedName>
        <fullName evidence="2">Mu-like prophage FluMu protein gp29</fullName>
    </submittedName>
</protein>
<dbReference type="AlphaFoldDB" id="A0A7Z7J141"/>
<dbReference type="InterPro" id="IPR009279">
    <property type="entry name" value="Portal_Mu"/>
</dbReference>
<dbReference type="Pfam" id="PF06074">
    <property type="entry name" value="Portal_Mu"/>
    <property type="match status" value="1"/>
</dbReference>
<evidence type="ECO:0000256" key="1">
    <source>
        <dbReference type="SAM" id="MobiDB-lite"/>
    </source>
</evidence>
<accession>A0A7Z7J141</accession>
<reference evidence="2 3" key="1">
    <citation type="submission" date="2017-10" db="EMBL/GenBank/DDBJ databases">
        <authorList>
            <person name="Regsiter A."/>
            <person name="William W."/>
        </authorList>
    </citation>
    <scope>NUCLEOTIDE SEQUENCE [LARGE SCALE GENOMIC DNA]</scope>
    <source>
        <strain evidence="2 3">CFBP6991</strain>
    </source>
</reference>
<name>A0A7Z7J141_XANCH</name>
<sequence>MVSTSRILGPDGQPIQLRDLDEPQTSRVGYLHQEFQGHPARGLTPSRLNSILLAAEQGDVIAQYELFEDMEERDGHILSEMSKRRRAVSGLAWEIEPPANPTAAEKRNAVELQALIGSIEDFEAVLFDTTDAIGKGFVSQEIEWQRLGRTWVPKSIEHRPQSWFRLHRGYRQQIRLRDNSADGAELIPFGWITHTHKARSGYVERASLFRSLVWPYLFKNYSVGDLAEFLEIYGIPMRVGKYPPGASEKEKATLLRALVQIGHNAAGIIPDGMTLDFPTVADGDPKAFELMMDWCERTESKVILGATLTSQADRGSNTNALGNVHNEVRKELKDSDAKQVAATLSRDLVYPIAVLNGLAPDGYLRCPRLKLDIAESKDITVFAEALPKLVGMGMRINRGWAHTELGIPQAEANDKDVLVPLQEGAPPTPQPSKVAAATAAVARPPAAPADREDQLTVLLKRQADPAINGMIDQVKAVVDASESLDALLAGLSQLQATMSVDALTAAMGEALAVAGIAGMSDAWDDADG</sequence>
<proteinExistence type="predicted"/>
<evidence type="ECO:0000313" key="3">
    <source>
        <dbReference type="Proteomes" id="UP000234345"/>
    </source>
</evidence>